<evidence type="ECO:0000313" key="3">
    <source>
        <dbReference type="Proteomes" id="UP000610846"/>
    </source>
</evidence>
<dbReference type="RefSeq" id="WP_191829802.1">
    <property type="nucleotide sequence ID" value="NZ_JACYHB010000013.1"/>
</dbReference>
<feature type="transmembrane region" description="Helical" evidence="1">
    <location>
        <begin position="21"/>
        <end position="45"/>
    </location>
</feature>
<gene>
    <name evidence="2" type="ORF">IF651_14250</name>
</gene>
<accession>A0A927J1Q8</accession>
<keyword evidence="1" id="KW-0472">Membrane</keyword>
<keyword evidence="1" id="KW-0812">Transmembrane</keyword>
<dbReference type="Proteomes" id="UP000610846">
    <property type="component" value="Unassembled WGS sequence"/>
</dbReference>
<sequence>MPDPSHEPVPPAGGSGSRPPALLALVVGVGVEVLALVGGALVVLVELASGGSLSVGVSVFLVLFGLGIAAVLAASVRGLLRGQRWARSPVATWQILQVVVAISSLQAGASVWPVVALVLAVTIVVLLMLRPVVAATTPDARPQG</sequence>
<keyword evidence="1" id="KW-1133">Transmembrane helix</keyword>
<evidence type="ECO:0000313" key="2">
    <source>
        <dbReference type="EMBL" id="MBD8080217.1"/>
    </source>
</evidence>
<reference evidence="2" key="2">
    <citation type="submission" date="2020-09" db="EMBL/GenBank/DDBJ databases">
        <authorList>
            <person name="Yu Y."/>
        </authorList>
    </citation>
    <scope>NUCLEOTIDE SEQUENCE</scope>
    <source>
        <strain evidence="2">KCTC 49039</strain>
    </source>
</reference>
<organism evidence="2 3">
    <name type="scientific">Cellulosimicrobium arenosum</name>
    <dbReference type="NCBI Taxonomy" id="2708133"/>
    <lineage>
        <taxon>Bacteria</taxon>
        <taxon>Bacillati</taxon>
        <taxon>Actinomycetota</taxon>
        <taxon>Actinomycetes</taxon>
        <taxon>Micrococcales</taxon>
        <taxon>Promicromonosporaceae</taxon>
        <taxon>Cellulosimicrobium</taxon>
    </lineage>
</organism>
<dbReference type="AlphaFoldDB" id="A0A927J1Q8"/>
<protein>
    <submittedName>
        <fullName evidence="2">Uncharacterized protein</fullName>
    </submittedName>
</protein>
<name>A0A927J1Q8_9MICO</name>
<evidence type="ECO:0000256" key="1">
    <source>
        <dbReference type="SAM" id="Phobius"/>
    </source>
</evidence>
<comment type="caution">
    <text evidence="2">The sequence shown here is derived from an EMBL/GenBank/DDBJ whole genome shotgun (WGS) entry which is preliminary data.</text>
</comment>
<keyword evidence="3" id="KW-1185">Reference proteome</keyword>
<reference evidence="2" key="1">
    <citation type="journal article" date="2018" name="Curr. Microbiol.">
        <title>Cellulosimicrobium arenosum sp. nov., Isolated from Marine Sediment Sand.</title>
        <authorList>
            <person name="Oh M."/>
            <person name="Kim J.H."/>
            <person name="Yoon J.H."/>
            <person name="Schumann P."/>
            <person name="Kim W."/>
        </authorList>
    </citation>
    <scope>NUCLEOTIDE SEQUENCE</scope>
    <source>
        <strain evidence="2">KCTC 49039</strain>
    </source>
</reference>
<proteinExistence type="predicted"/>
<feature type="transmembrane region" description="Helical" evidence="1">
    <location>
        <begin position="51"/>
        <end position="73"/>
    </location>
</feature>
<dbReference type="EMBL" id="JACYHB010000013">
    <property type="protein sequence ID" value="MBD8080217.1"/>
    <property type="molecule type" value="Genomic_DNA"/>
</dbReference>
<feature type="transmembrane region" description="Helical" evidence="1">
    <location>
        <begin position="111"/>
        <end position="129"/>
    </location>
</feature>